<dbReference type="RefSeq" id="XP_062698313.1">
    <property type="nucleotide sequence ID" value="XM_062842329.1"/>
</dbReference>
<dbReference type="EnsemblMetazoa" id="AALFPA23_016342.R23838">
    <property type="protein sequence ID" value="AALFPA23_016342.P23838"/>
    <property type="gene ID" value="AALFPA23_016342"/>
</dbReference>
<protein>
    <recommendedName>
        <fullName evidence="4">FLYWCH-type domain-containing protein</fullName>
    </recommendedName>
</protein>
<reference evidence="6" key="1">
    <citation type="journal article" date="2015" name="Proc. Natl. Acad. Sci. U.S.A.">
        <title>Genome sequence of the Asian Tiger mosquito, Aedes albopictus, reveals insights into its biology, genetics, and evolution.</title>
        <authorList>
            <person name="Chen X.G."/>
            <person name="Jiang X."/>
            <person name="Gu J."/>
            <person name="Xu M."/>
            <person name="Wu Y."/>
            <person name="Deng Y."/>
            <person name="Zhang C."/>
            <person name="Bonizzoni M."/>
            <person name="Dermauw W."/>
            <person name="Vontas J."/>
            <person name="Armbruster P."/>
            <person name="Huang X."/>
            <person name="Yang Y."/>
            <person name="Zhang H."/>
            <person name="He W."/>
            <person name="Peng H."/>
            <person name="Liu Y."/>
            <person name="Wu K."/>
            <person name="Chen J."/>
            <person name="Lirakis M."/>
            <person name="Topalis P."/>
            <person name="Van Leeuwen T."/>
            <person name="Hall A.B."/>
            <person name="Jiang X."/>
            <person name="Thorpe C."/>
            <person name="Mueller R.L."/>
            <person name="Sun C."/>
            <person name="Waterhouse R.M."/>
            <person name="Yan G."/>
            <person name="Tu Z.J."/>
            <person name="Fang X."/>
            <person name="James A.A."/>
        </authorList>
    </citation>
    <scope>NUCLEOTIDE SEQUENCE [LARGE SCALE GENOMIC DNA]</scope>
    <source>
        <strain evidence="6">Foshan</strain>
    </source>
</reference>
<accession>A0ABM1Z9I0</accession>
<dbReference type="GeneID" id="109404171"/>
<feature type="domain" description="FLYWCH-type" evidence="4">
    <location>
        <begin position="196"/>
        <end position="256"/>
    </location>
</feature>
<keyword evidence="6" id="KW-1185">Reference proteome</keyword>
<evidence type="ECO:0000256" key="2">
    <source>
        <dbReference type="ARBA" id="ARBA00022771"/>
    </source>
</evidence>
<proteinExistence type="predicted"/>
<evidence type="ECO:0000259" key="4">
    <source>
        <dbReference type="Pfam" id="PF04500"/>
    </source>
</evidence>
<name>A0ABM1Z9I0_AEDAL</name>
<keyword evidence="1" id="KW-0479">Metal-binding</keyword>
<sequence length="338" mass="38210">MSDQDLKRPVRVNGFAFPLFCEEDIERLELMVQLNPSIREQFHVGYKSASYHVEKGKRIKNQTRTHIQRMYCCATSAPRPIPGKDAQPPASSAQPLAGVITTVVVPKAIKYSIYTVTGSVRRKQPKTLLGGLVYTKSARHVPRQSVKGTLESNLGASHIPSYSTTPSATFVHRPVDQIPEPIEVRRAPSTSSAIKFIRSQKKNAQLVYKGFLYNRKLTQQNGNTTWRCIDVTKLRCKAICVIKFNKLIRAKRQHAHENHESKIRNRPLYDYPEDLEEYLDIYSRDPISASQKLDVIDDGTDYKLVVRNTIEEVVHEAPGSHIGDMMASGTDTFYATPQ</sequence>
<reference evidence="5" key="2">
    <citation type="submission" date="2025-05" db="UniProtKB">
        <authorList>
            <consortium name="EnsemblMetazoa"/>
        </authorList>
    </citation>
    <scope>IDENTIFICATION</scope>
    <source>
        <strain evidence="5">Foshan</strain>
    </source>
</reference>
<keyword evidence="3" id="KW-0862">Zinc</keyword>
<organism evidence="5 6">
    <name type="scientific">Aedes albopictus</name>
    <name type="common">Asian tiger mosquito</name>
    <name type="synonym">Stegomyia albopicta</name>
    <dbReference type="NCBI Taxonomy" id="7160"/>
    <lineage>
        <taxon>Eukaryota</taxon>
        <taxon>Metazoa</taxon>
        <taxon>Ecdysozoa</taxon>
        <taxon>Arthropoda</taxon>
        <taxon>Hexapoda</taxon>
        <taxon>Insecta</taxon>
        <taxon>Pterygota</taxon>
        <taxon>Neoptera</taxon>
        <taxon>Endopterygota</taxon>
        <taxon>Diptera</taxon>
        <taxon>Nematocera</taxon>
        <taxon>Culicoidea</taxon>
        <taxon>Culicidae</taxon>
        <taxon>Culicinae</taxon>
        <taxon>Aedini</taxon>
        <taxon>Aedes</taxon>
        <taxon>Stegomyia</taxon>
    </lineage>
</organism>
<keyword evidence="2" id="KW-0863">Zinc-finger</keyword>
<dbReference type="InterPro" id="IPR007588">
    <property type="entry name" value="Znf_FLYWCH"/>
</dbReference>
<evidence type="ECO:0000313" key="5">
    <source>
        <dbReference type="EnsemblMetazoa" id="AALFPA23_016342.P23838"/>
    </source>
</evidence>
<dbReference type="Pfam" id="PF04500">
    <property type="entry name" value="FLYWCH"/>
    <property type="match status" value="1"/>
</dbReference>
<evidence type="ECO:0000256" key="3">
    <source>
        <dbReference type="ARBA" id="ARBA00022833"/>
    </source>
</evidence>
<evidence type="ECO:0000313" key="6">
    <source>
        <dbReference type="Proteomes" id="UP000069940"/>
    </source>
</evidence>
<dbReference type="Gene3D" id="2.20.25.240">
    <property type="match status" value="1"/>
</dbReference>
<dbReference type="Proteomes" id="UP000069940">
    <property type="component" value="Unassembled WGS sequence"/>
</dbReference>
<evidence type="ECO:0000256" key="1">
    <source>
        <dbReference type="ARBA" id="ARBA00022723"/>
    </source>
</evidence>